<dbReference type="Gene3D" id="3.20.20.70">
    <property type="entry name" value="Aldolase class I"/>
    <property type="match status" value="1"/>
</dbReference>
<evidence type="ECO:0000256" key="3">
    <source>
        <dbReference type="ARBA" id="ARBA00023002"/>
    </source>
</evidence>
<name>A0A160TXT0_9ZZZZ</name>
<evidence type="ECO:0000313" key="4">
    <source>
        <dbReference type="EMBL" id="CUS56385.1"/>
    </source>
</evidence>
<keyword evidence="1" id="KW-0285">Flavoprotein</keyword>
<proteinExistence type="predicted"/>
<dbReference type="GO" id="GO:0004318">
    <property type="term" value="F:enoyl-[acyl-carrier-protein] reductase (NADH) activity"/>
    <property type="evidence" value="ECO:0007669"/>
    <property type="project" value="UniProtKB-EC"/>
</dbReference>
<keyword evidence="3 4" id="KW-0560">Oxidoreductase</keyword>
<sequence>MATAPVQTRITEMLGIEKPVIQAAMGWIARAPLSSAFSNAGGMGIIETSSGELDVIREEILKMHDLTDKPFGVNVAQAFVRDPNIVDFIIDQGIKFVTTSAGDPMKYTSMLKEAGLTVFHVVPSLQGALRAIEAGVDGLIVEGGEGGGFKNPKDVASMVLIPLVCEHVNVPVVAAGGITDGRSMAAAFALGAEGVLMGTRILSSEESPVHQNWKDAIFAADATDTVFLNRSGPGPALRALSTERTERLLKEGVENIFGEFAGTQKVYFDGDLEAGIALTGQVAGRIHAVKPVAQILEETLAEYHEVVARLPKAATGLVFAVIYR</sequence>
<dbReference type="GO" id="GO:0018580">
    <property type="term" value="F:nitronate monooxygenase activity"/>
    <property type="evidence" value="ECO:0007669"/>
    <property type="project" value="InterPro"/>
</dbReference>
<dbReference type="AlphaFoldDB" id="A0A160TXT0"/>
<organism evidence="4">
    <name type="scientific">hydrothermal vent metagenome</name>
    <dbReference type="NCBI Taxonomy" id="652676"/>
    <lineage>
        <taxon>unclassified sequences</taxon>
        <taxon>metagenomes</taxon>
        <taxon>ecological metagenomes</taxon>
    </lineage>
</organism>
<dbReference type="EMBL" id="CZQD01000022">
    <property type="protein sequence ID" value="CUS56385.1"/>
    <property type="molecule type" value="Genomic_DNA"/>
</dbReference>
<protein>
    <submittedName>
        <fullName evidence="4">Enoyl-[acyl-carrier-protein] reductase [FMN]</fullName>
        <ecNumber evidence="4">1.3.1.9</ecNumber>
    </submittedName>
</protein>
<gene>
    <name evidence="4" type="ORF">MGWOODY_Hyp380</name>
</gene>
<reference evidence="4" key="1">
    <citation type="submission" date="2015-10" db="EMBL/GenBank/DDBJ databases">
        <authorList>
            <person name="Gilbert D.G."/>
        </authorList>
    </citation>
    <scope>NUCLEOTIDE SEQUENCE</scope>
</reference>
<dbReference type="PANTHER" id="PTHR32332">
    <property type="entry name" value="2-NITROPROPANE DIOXYGENASE"/>
    <property type="match status" value="1"/>
</dbReference>
<dbReference type="Pfam" id="PF03060">
    <property type="entry name" value="NMO"/>
    <property type="match status" value="2"/>
</dbReference>
<dbReference type="PANTHER" id="PTHR32332:SF20">
    <property type="entry name" value="2-NITROPROPANE DIOXYGENASE-LIKE PROTEIN"/>
    <property type="match status" value="1"/>
</dbReference>
<accession>A0A160TXT0</accession>
<evidence type="ECO:0000256" key="1">
    <source>
        <dbReference type="ARBA" id="ARBA00022630"/>
    </source>
</evidence>
<dbReference type="EC" id="1.3.1.9" evidence="4"/>
<evidence type="ECO:0000256" key="2">
    <source>
        <dbReference type="ARBA" id="ARBA00022643"/>
    </source>
</evidence>
<keyword evidence="2" id="KW-0288">FMN</keyword>
<dbReference type="InterPro" id="IPR004136">
    <property type="entry name" value="NMO"/>
</dbReference>
<dbReference type="CDD" id="cd04730">
    <property type="entry name" value="NPD_like"/>
    <property type="match status" value="1"/>
</dbReference>
<dbReference type="SUPFAM" id="SSF51412">
    <property type="entry name" value="Inosine monophosphate dehydrogenase (IMPDH)"/>
    <property type="match status" value="1"/>
</dbReference>
<dbReference type="InterPro" id="IPR013785">
    <property type="entry name" value="Aldolase_TIM"/>
</dbReference>